<reference evidence="3" key="1">
    <citation type="submission" date="2018-05" db="EMBL/GenBank/DDBJ databases">
        <authorList>
            <person name="Lanie J.A."/>
            <person name="Ng W.-L."/>
            <person name="Kazmierczak K.M."/>
            <person name="Andrzejewski T.M."/>
            <person name="Davidsen T.M."/>
            <person name="Wayne K.J."/>
            <person name="Tettelin H."/>
            <person name="Glass J.I."/>
            <person name="Rusch D."/>
            <person name="Podicherti R."/>
            <person name="Tsui H.-C.T."/>
            <person name="Winkler M.E."/>
        </authorList>
    </citation>
    <scope>NUCLEOTIDE SEQUENCE</scope>
</reference>
<dbReference type="GO" id="GO:0003723">
    <property type="term" value="F:RNA binding"/>
    <property type="evidence" value="ECO:0007669"/>
    <property type="project" value="UniProtKB-KW"/>
</dbReference>
<dbReference type="InterPro" id="IPR035926">
    <property type="entry name" value="NusB-like_sf"/>
</dbReference>
<feature type="non-terminal residue" evidence="3">
    <location>
        <position position="1"/>
    </location>
</feature>
<dbReference type="AlphaFoldDB" id="A0A381YC73"/>
<evidence type="ECO:0000313" key="3">
    <source>
        <dbReference type="EMBL" id="SVA74192.1"/>
    </source>
</evidence>
<dbReference type="InterPro" id="IPR006027">
    <property type="entry name" value="NusB_RsmB_TIM44"/>
</dbReference>
<feature type="domain" description="NusB/RsmB/TIM44" evidence="2">
    <location>
        <begin position="17"/>
        <end position="114"/>
    </location>
</feature>
<dbReference type="EMBL" id="UINC01017798">
    <property type="protein sequence ID" value="SVA74192.1"/>
    <property type="molecule type" value="Genomic_DNA"/>
</dbReference>
<dbReference type="Gene3D" id="1.10.940.10">
    <property type="entry name" value="NusB-like"/>
    <property type="match status" value="1"/>
</dbReference>
<accession>A0A381YC73</accession>
<dbReference type="GO" id="GO:0006355">
    <property type="term" value="P:regulation of DNA-templated transcription"/>
    <property type="evidence" value="ECO:0007669"/>
    <property type="project" value="InterPro"/>
</dbReference>
<dbReference type="Pfam" id="PF01029">
    <property type="entry name" value="NusB"/>
    <property type="match status" value="1"/>
</dbReference>
<organism evidence="3">
    <name type="scientific">marine metagenome</name>
    <dbReference type="NCBI Taxonomy" id="408172"/>
    <lineage>
        <taxon>unclassified sequences</taxon>
        <taxon>metagenomes</taxon>
        <taxon>ecological metagenomes</taxon>
    </lineage>
</organism>
<sequence>IVVQKLYSHYLNRESELIFPKHRYKKFIKDTVLGTIEREELLLENLKTILKDEFNPSRTDLILKLMILSATFELMFSHKTPTNVVVSEYVKISDFFLETAHKGYLNAILDKISKNVRKNYE</sequence>
<protein>
    <recommendedName>
        <fullName evidence="2">NusB/RsmB/TIM44 domain-containing protein</fullName>
    </recommendedName>
</protein>
<dbReference type="SUPFAM" id="SSF48013">
    <property type="entry name" value="NusB-like"/>
    <property type="match status" value="1"/>
</dbReference>
<name>A0A381YC73_9ZZZZ</name>
<keyword evidence="1" id="KW-0694">RNA-binding</keyword>
<proteinExistence type="predicted"/>
<evidence type="ECO:0000259" key="2">
    <source>
        <dbReference type="Pfam" id="PF01029"/>
    </source>
</evidence>
<gene>
    <name evidence="3" type="ORF">METZ01_LOCUS127046</name>
</gene>
<evidence type="ECO:0000256" key="1">
    <source>
        <dbReference type="ARBA" id="ARBA00022884"/>
    </source>
</evidence>